<feature type="transmembrane region" description="Helical" evidence="6">
    <location>
        <begin position="158"/>
        <end position="175"/>
    </location>
</feature>
<evidence type="ECO:0000256" key="6">
    <source>
        <dbReference type="RuleBase" id="RU363041"/>
    </source>
</evidence>
<dbReference type="Pfam" id="PF01925">
    <property type="entry name" value="TauE"/>
    <property type="match status" value="1"/>
</dbReference>
<dbReference type="RefSeq" id="WP_100918046.1">
    <property type="nucleotide sequence ID" value="NZ_CP020370.1"/>
</dbReference>
<feature type="transmembrane region" description="Helical" evidence="6">
    <location>
        <begin position="227"/>
        <end position="247"/>
    </location>
</feature>
<evidence type="ECO:0000256" key="4">
    <source>
        <dbReference type="ARBA" id="ARBA00022989"/>
    </source>
</evidence>
<evidence type="ECO:0000256" key="2">
    <source>
        <dbReference type="ARBA" id="ARBA00009142"/>
    </source>
</evidence>
<dbReference type="InterPro" id="IPR051598">
    <property type="entry name" value="TSUP/Inactive_protease-like"/>
</dbReference>
<evidence type="ECO:0000256" key="3">
    <source>
        <dbReference type="ARBA" id="ARBA00022692"/>
    </source>
</evidence>
<dbReference type="Proteomes" id="UP000232638">
    <property type="component" value="Chromosome"/>
</dbReference>
<dbReference type="PANTHER" id="PTHR43701:SF12">
    <property type="entry name" value="MEMBRANE TRANSPORTER PROTEIN YTNM-RELATED"/>
    <property type="match status" value="1"/>
</dbReference>
<gene>
    <name evidence="7" type="ORF">THSYN_04210</name>
</gene>
<feature type="transmembrane region" description="Helical" evidence="6">
    <location>
        <begin position="47"/>
        <end position="66"/>
    </location>
</feature>
<dbReference type="InterPro" id="IPR002781">
    <property type="entry name" value="TM_pro_TauE-like"/>
</dbReference>
<evidence type="ECO:0000313" key="7">
    <source>
        <dbReference type="EMBL" id="AUB80241.1"/>
    </source>
</evidence>
<evidence type="ECO:0000313" key="8">
    <source>
        <dbReference type="Proteomes" id="UP000232638"/>
    </source>
</evidence>
<dbReference type="AlphaFoldDB" id="A0A2K8U5C7"/>
<evidence type="ECO:0000256" key="1">
    <source>
        <dbReference type="ARBA" id="ARBA00004141"/>
    </source>
</evidence>
<keyword evidence="4 6" id="KW-1133">Transmembrane helix</keyword>
<protein>
    <recommendedName>
        <fullName evidence="6">Probable membrane transporter protein</fullName>
    </recommendedName>
</protein>
<comment type="similarity">
    <text evidence="2 6">Belongs to the 4-toluene sulfonate uptake permease (TSUP) (TC 2.A.102) family.</text>
</comment>
<reference evidence="7 8" key="1">
    <citation type="submission" date="2017-03" db="EMBL/GenBank/DDBJ databases">
        <title>Complete genome sequence of Candidatus 'Thiodictyon syntrophicum' sp. nov. strain Cad16T, a photolithoautotroph purple sulfur bacterium isolated from an alpine meromictic lake.</title>
        <authorList>
            <person name="Luedin S.M."/>
            <person name="Pothier J.F."/>
            <person name="Danza F."/>
            <person name="Storelli N."/>
            <person name="Wittwer M."/>
            <person name="Tonolla M."/>
        </authorList>
    </citation>
    <scope>NUCLEOTIDE SEQUENCE [LARGE SCALE GENOMIC DNA]</scope>
    <source>
        <strain evidence="7 8">Cad16T</strain>
    </source>
</reference>
<feature type="transmembrane region" description="Helical" evidence="6">
    <location>
        <begin position="134"/>
        <end position="152"/>
    </location>
</feature>
<sequence>MDRPAPFAPAHLRRVLLWLTLLCISLALLLTQGRWEGVWLAEWTGAPYPVALVPGTVLMVFTAALLCEFVDTGLGMGFGTLMAPLLLIIGFEPQDIVPAVLFSELVTGLAAGLLHRYDGNIDLIRDRRARRTLILLATLSAAGAVAAVLFGIQFGSRWFAFGGVAVVLVLGLLTLAKARQPACFRGWGILAIALMAAFSKGVSGGGYGPLVTSGQIVCGMPARQAVAITSIAEALTCLVVLMGYVAVKGAPDWTLALPLAGGALLAVPWATLGVDHLPQTWLRAGVGVLTLALGLWSLVTLLG</sequence>
<feature type="transmembrane region" description="Helical" evidence="6">
    <location>
        <begin position="73"/>
        <end position="90"/>
    </location>
</feature>
<proteinExistence type="inferred from homology"/>
<keyword evidence="6" id="KW-1003">Cell membrane</keyword>
<feature type="transmembrane region" description="Helical" evidence="6">
    <location>
        <begin position="280"/>
        <end position="302"/>
    </location>
</feature>
<dbReference type="EMBL" id="CP020370">
    <property type="protein sequence ID" value="AUB80241.1"/>
    <property type="molecule type" value="Genomic_DNA"/>
</dbReference>
<keyword evidence="5 6" id="KW-0472">Membrane</keyword>
<feature type="transmembrane region" description="Helical" evidence="6">
    <location>
        <begin position="187"/>
        <end position="207"/>
    </location>
</feature>
<organism evidence="7 8">
    <name type="scientific">Candidatus Thiodictyon syntrophicum</name>
    <dbReference type="NCBI Taxonomy" id="1166950"/>
    <lineage>
        <taxon>Bacteria</taxon>
        <taxon>Pseudomonadati</taxon>
        <taxon>Pseudomonadota</taxon>
        <taxon>Gammaproteobacteria</taxon>
        <taxon>Chromatiales</taxon>
        <taxon>Chromatiaceae</taxon>
        <taxon>Thiodictyon</taxon>
    </lineage>
</organism>
<comment type="subcellular location">
    <subcellularLocation>
        <location evidence="6">Cell membrane</location>
        <topology evidence="6">Multi-pass membrane protein</topology>
    </subcellularLocation>
    <subcellularLocation>
        <location evidence="1">Membrane</location>
        <topology evidence="1">Multi-pass membrane protein</topology>
    </subcellularLocation>
</comment>
<feature type="transmembrane region" description="Helical" evidence="6">
    <location>
        <begin position="254"/>
        <end position="274"/>
    </location>
</feature>
<evidence type="ECO:0000256" key="5">
    <source>
        <dbReference type="ARBA" id="ARBA00023136"/>
    </source>
</evidence>
<keyword evidence="8" id="KW-1185">Reference proteome</keyword>
<feature type="transmembrane region" description="Helical" evidence="6">
    <location>
        <begin position="96"/>
        <end position="114"/>
    </location>
</feature>
<accession>A0A2K8U5C7</accession>
<dbReference type="OrthoDB" id="7058073at2"/>
<keyword evidence="3 6" id="KW-0812">Transmembrane</keyword>
<dbReference type="GO" id="GO:0005886">
    <property type="term" value="C:plasma membrane"/>
    <property type="evidence" value="ECO:0007669"/>
    <property type="project" value="UniProtKB-SubCell"/>
</dbReference>
<dbReference type="KEGG" id="tsy:THSYN_04210"/>
<name>A0A2K8U5C7_9GAMM</name>
<dbReference type="PANTHER" id="PTHR43701">
    <property type="entry name" value="MEMBRANE TRANSPORTER PROTEIN MJ0441-RELATED"/>
    <property type="match status" value="1"/>
</dbReference>